<name>V3ZQB2_LOTGI</name>
<reference evidence="1 2" key="1">
    <citation type="journal article" date="2013" name="Nature">
        <title>Insights into bilaterian evolution from three spiralian genomes.</title>
        <authorList>
            <person name="Simakov O."/>
            <person name="Marletaz F."/>
            <person name="Cho S.J."/>
            <person name="Edsinger-Gonzales E."/>
            <person name="Havlak P."/>
            <person name="Hellsten U."/>
            <person name="Kuo D.H."/>
            <person name="Larsson T."/>
            <person name="Lv J."/>
            <person name="Arendt D."/>
            <person name="Savage R."/>
            <person name="Osoegawa K."/>
            <person name="de Jong P."/>
            <person name="Grimwood J."/>
            <person name="Chapman J.A."/>
            <person name="Shapiro H."/>
            <person name="Aerts A."/>
            <person name="Otillar R.P."/>
            <person name="Terry A.Y."/>
            <person name="Boore J.L."/>
            <person name="Grigoriev I.V."/>
            <person name="Lindberg D.R."/>
            <person name="Seaver E.C."/>
            <person name="Weisblat D.A."/>
            <person name="Putnam N.H."/>
            <person name="Rokhsar D.S."/>
        </authorList>
    </citation>
    <scope>NUCLEOTIDE SEQUENCE [LARGE SCALE GENOMIC DNA]</scope>
</reference>
<dbReference type="SUPFAM" id="SSF50494">
    <property type="entry name" value="Trypsin-like serine proteases"/>
    <property type="match status" value="1"/>
</dbReference>
<dbReference type="CTD" id="20238762"/>
<dbReference type="OrthoDB" id="6046340at2759"/>
<evidence type="ECO:0008006" key="3">
    <source>
        <dbReference type="Google" id="ProtNLM"/>
    </source>
</evidence>
<protein>
    <recommendedName>
        <fullName evidence="3">Serine protease</fullName>
    </recommendedName>
</protein>
<accession>V3ZQB2</accession>
<dbReference type="Proteomes" id="UP000030746">
    <property type="component" value="Unassembled WGS sequence"/>
</dbReference>
<evidence type="ECO:0000313" key="1">
    <source>
        <dbReference type="EMBL" id="ESO93583.1"/>
    </source>
</evidence>
<organism evidence="1 2">
    <name type="scientific">Lottia gigantea</name>
    <name type="common">Giant owl limpet</name>
    <dbReference type="NCBI Taxonomy" id="225164"/>
    <lineage>
        <taxon>Eukaryota</taxon>
        <taxon>Metazoa</taxon>
        <taxon>Spiralia</taxon>
        <taxon>Lophotrochozoa</taxon>
        <taxon>Mollusca</taxon>
        <taxon>Gastropoda</taxon>
        <taxon>Patellogastropoda</taxon>
        <taxon>Lottioidea</taxon>
        <taxon>Lottiidae</taxon>
        <taxon>Lottia</taxon>
    </lineage>
</organism>
<dbReference type="Gene3D" id="2.40.10.10">
    <property type="entry name" value="Trypsin-like serine proteases"/>
    <property type="match status" value="1"/>
</dbReference>
<dbReference type="EMBL" id="KB201891">
    <property type="protein sequence ID" value="ESO93583.1"/>
    <property type="molecule type" value="Genomic_DNA"/>
</dbReference>
<dbReference type="RefSeq" id="XP_009055782.1">
    <property type="nucleotide sequence ID" value="XM_009057534.1"/>
</dbReference>
<gene>
    <name evidence="1" type="ORF">LOTGIDRAFT_161695</name>
</gene>
<dbReference type="GeneID" id="20238762"/>
<proteinExistence type="predicted"/>
<dbReference type="KEGG" id="lgi:LOTGIDRAFT_161695"/>
<dbReference type="AlphaFoldDB" id="V3ZQB2"/>
<sequence>MAEVATEAFNSIIDVTNCPKNDDHTTPFIRFNQFKIEDLPESIRTEEVYDYLKYLGQTVVRLTVRKEENRSSYGSGVVYRIDEKYIVLTNDHVVKDADQASNTTIEFFYDGEVSTGIEASRGAELKGGSSVQDRCFFKFTPIPQRIQDLNLFNNVNLMAVLNVTYTDGTKSEYLGFPQVNRKGQFILVNRLEVREERLNDIKSCDIVINDPEGRSHSVVYDGISHAEEKVVFVRVKALPECFIAVKEKMHQALVSDARVERVVVTIAHPHGGPKMITFGKIVTVTEEGFMTKLLHTARTCPGSSGGLVVILSKNGGIPPNRGFAPNGCCHCEGDRMLEFRGIVLETQNLNTSLFNV</sequence>
<keyword evidence="2" id="KW-1185">Reference proteome</keyword>
<dbReference type="InterPro" id="IPR009003">
    <property type="entry name" value="Peptidase_S1_PA"/>
</dbReference>
<evidence type="ECO:0000313" key="2">
    <source>
        <dbReference type="Proteomes" id="UP000030746"/>
    </source>
</evidence>
<dbReference type="HOGENOM" id="CLU_045891_0_0_1"/>
<dbReference type="InterPro" id="IPR043504">
    <property type="entry name" value="Peptidase_S1_PA_chymotrypsin"/>
</dbReference>